<reference evidence="2" key="2">
    <citation type="journal article" date="2015" name="Fish Shellfish Immunol.">
        <title>Early steps in the European eel (Anguilla anguilla)-Vibrio vulnificus interaction in the gills: Role of the RtxA13 toxin.</title>
        <authorList>
            <person name="Callol A."/>
            <person name="Pajuelo D."/>
            <person name="Ebbesson L."/>
            <person name="Teles M."/>
            <person name="MacKenzie S."/>
            <person name="Amaro C."/>
        </authorList>
    </citation>
    <scope>NUCLEOTIDE SEQUENCE</scope>
</reference>
<name>A0A0E9WB37_ANGAN</name>
<dbReference type="AlphaFoldDB" id="A0A0E9WB37"/>
<organism evidence="2">
    <name type="scientific">Anguilla anguilla</name>
    <name type="common">European freshwater eel</name>
    <name type="synonym">Muraena anguilla</name>
    <dbReference type="NCBI Taxonomy" id="7936"/>
    <lineage>
        <taxon>Eukaryota</taxon>
        <taxon>Metazoa</taxon>
        <taxon>Chordata</taxon>
        <taxon>Craniata</taxon>
        <taxon>Vertebrata</taxon>
        <taxon>Euteleostomi</taxon>
        <taxon>Actinopterygii</taxon>
        <taxon>Neopterygii</taxon>
        <taxon>Teleostei</taxon>
        <taxon>Anguilliformes</taxon>
        <taxon>Anguillidae</taxon>
        <taxon>Anguilla</taxon>
    </lineage>
</organism>
<sequence length="70" mass="7862">MHKVTDHWPNHWQNPGRWSHTNHSVCLKPVAIRLTMSSHSLAEPACRTTQQKPFDSGVSGQSATQKAKMV</sequence>
<accession>A0A0E9WB37</accession>
<evidence type="ECO:0000313" key="2">
    <source>
        <dbReference type="EMBL" id="JAH86713.1"/>
    </source>
</evidence>
<evidence type="ECO:0000256" key="1">
    <source>
        <dbReference type="SAM" id="MobiDB-lite"/>
    </source>
</evidence>
<feature type="compositionally biased region" description="Polar residues" evidence="1">
    <location>
        <begin position="47"/>
        <end position="70"/>
    </location>
</feature>
<feature type="region of interest" description="Disordered" evidence="1">
    <location>
        <begin position="46"/>
        <end position="70"/>
    </location>
</feature>
<reference evidence="2" key="1">
    <citation type="submission" date="2014-11" db="EMBL/GenBank/DDBJ databases">
        <authorList>
            <person name="Amaro Gonzalez C."/>
        </authorList>
    </citation>
    <scope>NUCLEOTIDE SEQUENCE</scope>
</reference>
<proteinExistence type="predicted"/>
<dbReference type="EMBL" id="GBXM01021864">
    <property type="protein sequence ID" value="JAH86713.1"/>
    <property type="molecule type" value="Transcribed_RNA"/>
</dbReference>
<feature type="region of interest" description="Disordered" evidence="1">
    <location>
        <begin position="1"/>
        <end position="20"/>
    </location>
</feature>
<protein>
    <submittedName>
        <fullName evidence="2">Uncharacterized protein</fullName>
    </submittedName>
</protein>